<comment type="caution">
    <text evidence="1">The sequence shown here is derived from an EMBL/GenBank/DDBJ whole genome shotgun (WGS) entry which is preliminary data.</text>
</comment>
<name>A0ABU6XPK5_9FABA</name>
<organism evidence="1 2">
    <name type="scientific">Stylosanthes scabra</name>
    <dbReference type="NCBI Taxonomy" id="79078"/>
    <lineage>
        <taxon>Eukaryota</taxon>
        <taxon>Viridiplantae</taxon>
        <taxon>Streptophyta</taxon>
        <taxon>Embryophyta</taxon>
        <taxon>Tracheophyta</taxon>
        <taxon>Spermatophyta</taxon>
        <taxon>Magnoliopsida</taxon>
        <taxon>eudicotyledons</taxon>
        <taxon>Gunneridae</taxon>
        <taxon>Pentapetalae</taxon>
        <taxon>rosids</taxon>
        <taxon>fabids</taxon>
        <taxon>Fabales</taxon>
        <taxon>Fabaceae</taxon>
        <taxon>Papilionoideae</taxon>
        <taxon>50 kb inversion clade</taxon>
        <taxon>dalbergioids sensu lato</taxon>
        <taxon>Dalbergieae</taxon>
        <taxon>Pterocarpus clade</taxon>
        <taxon>Stylosanthes</taxon>
    </lineage>
</organism>
<sequence length="122" mass="14405">VTCIFEKKKQIIQLTVNGPNDHHRGRRARIRAKKINGETIRFLMEHLGSNENERVEGLNWKNGRELGRRKVPRRPIEALHLWIHSRLKVLSCAHEIGVNYIEEECEMSLKRVLECTSPYTWH</sequence>
<dbReference type="EMBL" id="JASCZI010212222">
    <property type="protein sequence ID" value="MED6198785.1"/>
    <property type="molecule type" value="Genomic_DNA"/>
</dbReference>
<gene>
    <name evidence="1" type="ORF">PIB30_069800</name>
</gene>
<evidence type="ECO:0000313" key="1">
    <source>
        <dbReference type="EMBL" id="MED6198785.1"/>
    </source>
</evidence>
<dbReference type="Proteomes" id="UP001341840">
    <property type="component" value="Unassembled WGS sequence"/>
</dbReference>
<reference evidence="1 2" key="1">
    <citation type="journal article" date="2023" name="Plants (Basel)">
        <title>Bridging the Gap: Combining Genomics and Transcriptomics Approaches to Understand Stylosanthes scabra, an Orphan Legume from the Brazilian Caatinga.</title>
        <authorList>
            <person name="Ferreira-Neto J.R.C."/>
            <person name="da Silva M.D."/>
            <person name="Binneck E."/>
            <person name="de Melo N.F."/>
            <person name="da Silva R.H."/>
            <person name="de Melo A.L.T.M."/>
            <person name="Pandolfi V."/>
            <person name="Bustamante F.O."/>
            <person name="Brasileiro-Vidal A.C."/>
            <person name="Benko-Iseppon A.M."/>
        </authorList>
    </citation>
    <scope>NUCLEOTIDE SEQUENCE [LARGE SCALE GENOMIC DNA]</scope>
    <source>
        <tissue evidence="1">Leaves</tissue>
    </source>
</reference>
<proteinExistence type="predicted"/>
<protein>
    <submittedName>
        <fullName evidence="1">Uncharacterized protein</fullName>
    </submittedName>
</protein>
<accession>A0ABU6XPK5</accession>
<feature type="non-terminal residue" evidence="1">
    <location>
        <position position="1"/>
    </location>
</feature>
<evidence type="ECO:0000313" key="2">
    <source>
        <dbReference type="Proteomes" id="UP001341840"/>
    </source>
</evidence>
<keyword evidence="2" id="KW-1185">Reference proteome</keyword>